<feature type="domain" description="DNA-directed RNA polymerase N-terminal" evidence="12">
    <location>
        <begin position="386"/>
        <end position="720"/>
    </location>
</feature>
<evidence type="ECO:0000256" key="4">
    <source>
        <dbReference type="ARBA" id="ARBA00022478"/>
    </source>
</evidence>
<dbReference type="InterPro" id="IPR029262">
    <property type="entry name" value="RPOL_N"/>
</dbReference>
<evidence type="ECO:0000259" key="12">
    <source>
        <dbReference type="SMART" id="SM01311"/>
    </source>
</evidence>
<name>A0A4U0UE75_9PEZI</name>
<evidence type="ECO:0000256" key="5">
    <source>
        <dbReference type="ARBA" id="ARBA00022679"/>
    </source>
</evidence>
<evidence type="ECO:0000256" key="10">
    <source>
        <dbReference type="RuleBase" id="RU003805"/>
    </source>
</evidence>
<feature type="region of interest" description="Disordered" evidence="11">
    <location>
        <begin position="534"/>
        <end position="553"/>
    </location>
</feature>
<dbReference type="OrthoDB" id="276422at2759"/>
<accession>A0A4U0UE75</accession>
<dbReference type="Pfam" id="PF00940">
    <property type="entry name" value="RNA_pol"/>
    <property type="match status" value="1"/>
</dbReference>
<keyword evidence="6 10" id="KW-0548">Nucleotidyltransferase</keyword>
<dbReference type="Gene3D" id="1.10.1320.10">
    <property type="entry name" value="DNA-directed RNA polymerase, N-terminal domain"/>
    <property type="match status" value="1"/>
</dbReference>
<gene>
    <name evidence="13" type="ORF">B0A54_15459</name>
</gene>
<dbReference type="GO" id="GO:0034245">
    <property type="term" value="C:mitochondrial DNA-directed RNA polymerase complex"/>
    <property type="evidence" value="ECO:0007669"/>
    <property type="project" value="TreeGrafter"/>
</dbReference>
<dbReference type="PANTHER" id="PTHR10102:SF0">
    <property type="entry name" value="DNA-DIRECTED RNA POLYMERASE, MITOCHONDRIAL"/>
    <property type="match status" value="1"/>
</dbReference>
<dbReference type="InterPro" id="IPR046950">
    <property type="entry name" value="DNA-dir_Rpol_C_phage-type"/>
</dbReference>
<keyword evidence="7" id="KW-0809">Transit peptide</keyword>
<evidence type="ECO:0000256" key="11">
    <source>
        <dbReference type="SAM" id="MobiDB-lite"/>
    </source>
</evidence>
<dbReference type="SUPFAM" id="SSF56672">
    <property type="entry name" value="DNA/RNA polymerases"/>
    <property type="match status" value="1"/>
</dbReference>
<sequence length="1488" mass="166225">MLVRSASRRQHRHTSQILAASFGQLNLPWLAPAQSRWSTSRAASPVHTQHRQRRIDAPPPAHVRHLATSADQSAVSTPTPYPPPSYTTVFKNSADKNVPWDFSANEQSPQRREDRPNRHSVLRPFEEPIIINSTTRDPAQLFKVQVGIQGTFAELLQHLHTNLRVGRWTRAEAIIERLSEQSLPFAPEIRHAHTAYLEAQYKCLALQEKDSEESMKALRAMQKWIELKVRSKGIDPSAKMLVIMVRAALTVLEGNTLRRAVHRYVDWAETLGPDTLVEVLDSEEYADNEYAKLGPLTADYYGGGMLDGHELSVEEKQEMEDHIPADPQQYYRRQEHIELDELPAIMPTAQKGNSLLGVQRSIRTFVDLPLCPPDASPEEQRARAFERQHRLEKTSVDIAIERWREADEELRKIGISTAMQSKPLGALMWQWYNALLPALEEEAAEVKKLLGKTPHFRDREDDRQHFGPFMETLPLDKVAANTILYVVTNFARGKDRGSKKYETEIKLNALATGLGRQLEAEAMADMSQRKMKEFREANPGAMQPASRTNRKKLSRRAAKAQVLKDRERLDANSLLPADMTWPLVPKIKFGVMLLQKLMECAQLPVTREHPRTKEKVTQMQPAFLHHVKYVLGRKLGVVAPNPSLTDKLQSEPLGSLLAKHMPMVVEPRPWTGWNDGGYLHYPTSILRLGAGDKSGKDYFLAAASKGDLEQVYAGVTALGKVAWKVHPDVLRVQIAAWNSGEAVANFAPLHATMTAPPEPESTADGTARRAWLMELRDIENKRAGLHSKRCFQNFQLEIARAVVNETLYFPHNMDFRGRAYPIPPYLNHMGADNVRGVLVFAEGKELGDGGLRWLKIHLATAAGYDKASLEERVRFTDDNIEDIWDSVRNPLDGKRWWLKAEDAWQTLAACFELTQALASPDPTKFVSTIPIQQDGTCNGLQHYAALGGDQIGARQVNLEPGDRPSDVYTAVAEAVKDEVAKDAAAGNSVAQKLNGHLTRKCVKQPVMTNVYGVTFFGAKQQVRRQVEILFPDVGRYDPINLDHMAHYVTTKIFQSLGQMFSGAQAIQHWLGQCADRISTCLTPEQIAQLCDPATLAEKALEKVRPAARRRGAASGGKAKPPPEKRRLAYSADRQMNQDSKPLFRSTVVWTTPLRLPVVQPYRTSKAKEVKTNLQMIKLQEPQVWDPVSKRKQLQAFPPNFIHSLDATHMLLSALKCTEVGMTFAAIHDSFWTHARDVDRLGLLLRDAFVEMHSENIVGRLREEFQTRYRGCMYMATVVAKSKAGMAIAEWRKQNKASTTPKDGGELALEAKRMRLLGSEIAEEREQGMNMVTPGSIIANDGDSESFYTAADMTTYALGNLPDYVDAGDNDNSDADEFVTADDTDSAVDDAPAASHEEDEGVVGGSVLDTDTEALARLGSETDGTKDDSTDAEAGGVRSAAGQTANAKAKAKKVYPRKTFVWLPLVFPEVPAKGGFDVTRLRASQYFFH</sequence>
<evidence type="ECO:0000256" key="3">
    <source>
        <dbReference type="ARBA" id="ARBA00012418"/>
    </source>
</evidence>
<evidence type="ECO:0000256" key="9">
    <source>
        <dbReference type="ARBA" id="ARBA00048552"/>
    </source>
</evidence>
<comment type="similarity">
    <text evidence="2 10">Belongs to the phage and mitochondrial RNA polymerase family.</text>
</comment>
<dbReference type="InterPro" id="IPR037159">
    <property type="entry name" value="RNA_POL_N_sf"/>
</dbReference>
<dbReference type="InterPro" id="IPR043502">
    <property type="entry name" value="DNA/RNA_pol_sf"/>
</dbReference>
<dbReference type="PROSITE" id="PS00489">
    <property type="entry name" value="RNA_POL_PHAGE_2"/>
    <property type="match status" value="1"/>
</dbReference>
<dbReference type="Gene3D" id="1.10.150.20">
    <property type="entry name" value="5' to 3' exonuclease, C-terminal subdomain"/>
    <property type="match status" value="1"/>
</dbReference>
<comment type="caution">
    <text evidence="13">The sequence shown here is derived from an EMBL/GenBank/DDBJ whole genome shotgun (WGS) entry which is preliminary data.</text>
</comment>
<keyword evidence="4 10" id="KW-0240">DNA-directed RNA polymerase</keyword>
<comment type="catalytic activity">
    <reaction evidence="9 10">
        <text>RNA(n) + a ribonucleoside 5'-triphosphate = RNA(n+1) + diphosphate</text>
        <dbReference type="Rhea" id="RHEA:21248"/>
        <dbReference type="Rhea" id="RHEA-COMP:14527"/>
        <dbReference type="Rhea" id="RHEA-COMP:17342"/>
        <dbReference type="ChEBI" id="CHEBI:33019"/>
        <dbReference type="ChEBI" id="CHEBI:61557"/>
        <dbReference type="ChEBI" id="CHEBI:140395"/>
        <dbReference type="EC" id="2.7.7.6"/>
    </reaction>
</comment>
<dbReference type="Proteomes" id="UP000310066">
    <property type="component" value="Unassembled WGS sequence"/>
</dbReference>
<dbReference type="EMBL" id="NAJP01000089">
    <property type="protein sequence ID" value="TKA32655.1"/>
    <property type="molecule type" value="Genomic_DNA"/>
</dbReference>
<protein>
    <recommendedName>
        <fullName evidence="3 10">DNA-directed RNA polymerase</fullName>
        <ecNumber evidence="3 10">2.7.7.6</ecNumber>
    </recommendedName>
</protein>
<dbReference type="STRING" id="329885.A0A4U0UE75"/>
<keyword evidence="5 10" id="KW-0808">Transferase</keyword>
<proteinExistence type="inferred from homology"/>
<dbReference type="Gene3D" id="1.10.287.280">
    <property type="match status" value="1"/>
</dbReference>
<dbReference type="GO" id="GO:0006390">
    <property type="term" value="P:mitochondrial transcription"/>
    <property type="evidence" value="ECO:0007669"/>
    <property type="project" value="TreeGrafter"/>
</dbReference>
<evidence type="ECO:0000256" key="6">
    <source>
        <dbReference type="ARBA" id="ARBA00022695"/>
    </source>
</evidence>
<evidence type="ECO:0000313" key="14">
    <source>
        <dbReference type="Proteomes" id="UP000310066"/>
    </source>
</evidence>
<dbReference type="GO" id="GO:0001018">
    <property type="term" value="F:mitochondrial promoter sequence-specific DNA binding"/>
    <property type="evidence" value="ECO:0007669"/>
    <property type="project" value="TreeGrafter"/>
</dbReference>
<dbReference type="PROSITE" id="PS00900">
    <property type="entry name" value="RNA_POL_PHAGE_1"/>
    <property type="match status" value="1"/>
</dbReference>
<dbReference type="SMART" id="SM01311">
    <property type="entry name" value="RPOL_N"/>
    <property type="match status" value="1"/>
</dbReference>
<comment type="function">
    <text evidence="1 10">DNA-dependent RNA polymerase catalyzes the transcription of DNA into RNA using the four ribonucleoside triphosphates as substrates.</text>
</comment>
<dbReference type="PANTHER" id="PTHR10102">
    <property type="entry name" value="DNA-DIRECTED RNA POLYMERASE, MITOCHONDRIAL"/>
    <property type="match status" value="1"/>
</dbReference>
<evidence type="ECO:0000256" key="8">
    <source>
        <dbReference type="ARBA" id="ARBA00023163"/>
    </source>
</evidence>
<dbReference type="FunFam" id="1.10.287.280:FF:000001">
    <property type="entry name" value="DNA-directed RNA polymerase"/>
    <property type="match status" value="1"/>
</dbReference>
<evidence type="ECO:0000313" key="13">
    <source>
        <dbReference type="EMBL" id="TKA32655.1"/>
    </source>
</evidence>
<feature type="region of interest" description="Disordered" evidence="11">
    <location>
        <begin position="1104"/>
        <end position="1125"/>
    </location>
</feature>
<dbReference type="Pfam" id="PF14700">
    <property type="entry name" value="RPOL_N"/>
    <property type="match status" value="1"/>
</dbReference>
<reference evidence="13 14" key="1">
    <citation type="submission" date="2017-03" db="EMBL/GenBank/DDBJ databases">
        <title>Genomes of endolithic fungi from Antarctica.</title>
        <authorList>
            <person name="Coleine C."/>
            <person name="Masonjones S."/>
            <person name="Stajich J.E."/>
        </authorList>
    </citation>
    <scope>NUCLEOTIDE SEQUENCE [LARGE SCALE GENOMIC DNA]</scope>
    <source>
        <strain evidence="13 14">CCFEE 5311</strain>
    </source>
</reference>
<feature type="region of interest" description="Disordered" evidence="11">
    <location>
        <begin position="1418"/>
        <end position="1444"/>
    </location>
</feature>
<evidence type="ECO:0000256" key="1">
    <source>
        <dbReference type="ARBA" id="ARBA00004026"/>
    </source>
</evidence>
<keyword evidence="8 10" id="KW-0804">Transcription</keyword>
<organism evidence="13 14">
    <name type="scientific">Friedmanniomyces endolithicus</name>
    <dbReference type="NCBI Taxonomy" id="329885"/>
    <lineage>
        <taxon>Eukaryota</taxon>
        <taxon>Fungi</taxon>
        <taxon>Dikarya</taxon>
        <taxon>Ascomycota</taxon>
        <taxon>Pezizomycotina</taxon>
        <taxon>Dothideomycetes</taxon>
        <taxon>Dothideomycetidae</taxon>
        <taxon>Mycosphaerellales</taxon>
        <taxon>Teratosphaeriaceae</taxon>
        <taxon>Friedmanniomyces</taxon>
    </lineage>
</organism>
<dbReference type="InterPro" id="IPR002092">
    <property type="entry name" value="DNA-dir_Rpol_phage-type"/>
</dbReference>
<dbReference type="GO" id="GO:0003899">
    <property type="term" value="F:DNA-directed RNA polymerase activity"/>
    <property type="evidence" value="ECO:0007669"/>
    <property type="project" value="UniProtKB-EC"/>
</dbReference>
<feature type="region of interest" description="Disordered" evidence="11">
    <location>
        <begin position="40"/>
        <end position="59"/>
    </location>
</feature>
<evidence type="ECO:0000256" key="2">
    <source>
        <dbReference type="ARBA" id="ARBA00009493"/>
    </source>
</evidence>
<feature type="region of interest" description="Disordered" evidence="11">
    <location>
        <begin position="98"/>
        <end position="119"/>
    </location>
</feature>
<evidence type="ECO:0000256" key="7">
    <source>
        <dbReference type="ARBA" id="ARBA00022946"/>
    </source>
</evidence>
<feature type="region of interest" description="Disordered" evidence="11">
    <location>
        <begin position="65"/>
        <end position="86"/>
    </location>
</feature>
<dbReference type="EC" id="2.7.7.6" evidence="3 10"/>